<feature type="region of interest" description="Disordered" evidence="1">
    <location>
        <begin position="64"/>
        <end position="83"/>
    </location>
</feature>
<feature type="compositionally biased region" description="Polar residues" evidence="1">
    <location>
        <begin position="70"/>
        <end position="81"/>
    </location>
</feature>
<name>A0A2B7ZSY6_9EURO</name>
<feature type="compositionally biased region" description="Polar residues" evidence="1">
    <location>
        <begin position="410"/>
        <end position="419"/>
    </location>
</feature>
<feature type="region of interest" description="Disordered" evidence="1">
    <location>
        <begin position="186"/>
        <end position="223"/>
    </location>
</feature>
<dbReference type="AlphaFoldDB" id="A0A2B7ZSY6"/>
<gene>
    <name evidence="3" type="ORF">GX50_00804</name>
</gene>
<keyword evidence="4" id="KW-1185">Reference proteome</keyword>
<feature type="region of interest" description="Disordered" evidence="1">
    <location>
        <begin position="269"/>
        <end position="341"/>
    </location>
</feature>
<feature type="region of interest" description="Disordered" evidence="1">
    <location>
        <begin position="361"/>
        <end position="386"/>
    </location>
</feature>
<evidence type="ECO:0000256" key="2">
    <source>
        <dbReference type="SAM" id="SignalP"/>
    </source>
</evidence>
<dbReference type="EMBL" id="PDND01000009">
    <property type="protein sequence ID" value="PGH36299.1"/>
    <property type="molecule type" value="Genomic_DNA"/>
</dbReference>
<protein>
    <submittedName>
        <fullName evidence="3">Uncharacterized protein</fullName>
    </submittedName>
</protein>
<organism evidence="3 4">
    <name type="scientific">[Emmonsia] crescens</name>
    <dbReference type="NCBI Taxonomy" id="73230"/>
    <lineage>
        <taxon>Eukaryota</taxon>
        <taxon>Fungi</taxon>
        <taxon>Dikarya</taxon>
        <taxon>Ascomycota</taxon>
        <taxon>Pezizomycotina</taxon>
        <taxon>Eurotiomycetes</taxon>
        <taxon>Eurotiomycetidae</taxon>
        <taxon>Onygenales</taxon>
        <taxon>Ajellomycetaceae</taxon>
        <taxon>Emergomyces</taxon>
    </lineage>
</organism>
<evidence type="ECO:0000256" key="1">
    <source>
        <dbReference type="SAM" id="MobiDB-lite"/>
    </source>
</evidence>
<proteinExistence type="predicted"/>
<feature type="compositionally biased region" description="Pro residues" evidence="1">
    <location>
        <begin position="273"/>
        <end position="285"/>
    </location>
</feature>
<keyword evidence="2" id="KW-0732">Signal</keyword>
<evidence type="ECO:0000313" key="4">
    <source>
        <dbReference type="Proteomes" id="UP000226031"/>
    </source>
</evidence>
<feature type="compositionally biased region" description="Low complexity" evidence="1">
    <location>
        <begin position="295"/>
        <end position="323"/>
    </location>
</feature>
<feature type="compositionally biased region" description="Polar residues" evidence="1">
    <location>
        <begin position="186"/>
        <end position="196"/>
    </location>
</feature>
<feature type="chain" id="PRO_5013310350" evidence="2">
    <location>
        <begin position="22"/>
        <end position="438"/>
    </location>
</feature>
<evidence type="ECO:0000313" key="3">
    <source>
        <dbReference type="EMBL" id="PGH36299.1"/>
    </source>
</evidence>
<feature type="region of interest" description="Disordered" evidence="1">
    <location>
        <begin position="398"/>
        <end position="419"/>
    </location>
</feature>
<accession>A0A2B7ZSY6</accession>
<dbReference type="Proteomes" id="UP000226031">
    <property type="component" value="Unassembled WGS sequence"/>
</dbReference>
<feature type="signal peptide" evidence="2">
    <location>
        <begin position="1"/>
        <end position="21"/>
    </location>
</feature>
<sequence>MHFISKLSVAVAVTAAAFTEAQPLKKFGYRDYSVRPNDGNVATAGQYPAGPPPAMTILPVSTGVDPIEGPSSSPTSASDVTPSYGPPLVTGGFSASIPADYSIPASDAATSYGPPSVTGGFSTSIPADYSIPASDAVTSYGPPSVTGGFSTSIPADYSIPASDAASSYGPPSITAGFPTIIPTDYSTPAGSETGPRTVTVRPLPVSSGSGVDPIQTLPPTSATYGPPLITGGFPTRFPADPSNPITSQTVTVTYTLGTGVETTVITKTVTLGGPPPPQYPTPPPDAGVDPVSDSTTTLSTTSTTTTTITIQPLPTAPGNGRPNRPSRPNRPGRPGGSPCKPAAVVTVTEKETVTVTVTPAAVDPTFDNPSPTEPVTPPSYSATPDDVTSALPATSSVNVPIKVPRPPYPTGTTANARPTASSGFFTRVLPMPTGGYHY</sequence>
<comment type="caution">
    <text evidence="3">The sequence shown here is derived from an EMBL/GenBank/DDBJ whole genome shotgun (WGS) entry which is preliminary data.</text>
</comment>
<dbReference type="VEuPathDB" id="FungiDB:EMCG_08148"/>
<reference evidence="3 4" key="1">
    <citation type="submission" date="2017-10" db="EMBL/GenBank/DDBJ databases">
        <title>Comparative genomics in systemic dimorphic fungi from Ajellomycetaceae.</title>
        <authorList>
            <person name="Munoz J.F."/>
            <person name="Mcewen J.G."/>
            <person name="Clay O.K."/>
            <person name="Cuomo C.A."/>
        </authorList>
    </citation>
    <scope>NUCLEOTIDE SEQUENCE [LARGE SCALE GENOMIC DNA]</scope>
    <source>
        <strain evidence="3 4">UAMH4076</strain>
    </source>
</reference>